<evidence type="ECO:0000313" key="2">
    <source>
        <dbReference type="EMBL" id="APO72544.1"/>
    </source>
</evidence>
<dbReference type="RefSeq" id="WP_074072713.1">
    <property type="nucleotide sequence ID" value="NZ_CP017105.1"/>
</dbReference>
<keyword evidence="1" id="KW-0732">Signal</keyword>
<evidence type="ECO:0000256" key="1">
    <source>
        <dbReference type="SAM" id="SignalP"/>
    </source>
</evidence>
<sequence length="663" mass="69707">MHAFRAVFLGSAVIIGAVPSLAVTALAQQQQVQPASSEGQFRIWLKTLEAAGAKVTTGSIQYDATSDLAKIGDLVIALPAGATARGQGSSSGVSTELKIGSLSLKAFTVGGDGVRFAAADANDIRISNTNSPENGGLTLSHLELSDVFLPALTAFKPDVTRPLSSQISFLRLLSKATINTITADDAHFGADFAIDHVTLTGISGGKISKAELNGTRAALLPLASPAEGKSEFTSTAIVLDNTNLDPYLRLFEASAYLEAGSARAWNNLIDQVSVTGARVERGALSASFDKVTLEAFKVRQFEHNITDIFDRAALDPNYISQNPEAANRLSAAIRGSFAFENAGVSNADVAIPNQSGVAKIGLKAGSLSNLTASHVDHVNFDTLSYAEAGGTFELRRLDLNGINLPVQPTTVDPATQPVAAALPTVGGVTAAGLDARIGATQFGFEKFDLAMSYFIGATPTNVKAAVDHLKFAVDQVTIPGLRDTLVNFGYKDVDLSLRLSGAWRDSASAVAFDNIALTGAAMGTLSLSGSLTGITRESFQNPRTVLPAEASAGGVQNLRISFQNDSLFERFISEVAKQNGKTEDELKRILSTNMSAIMAQIESPATRNKFTLAAVSFINNPKIFEVMTTTSAVTPLRDVVAVLGQPYKLPGVLKLDASANGRR</sequence>
<name>A0A1L5NXB6_9HYPH</name>
<keyword evidence="2" id="KW-0614">Plasmid</keyword>
<dbReference type="OrthoDB" id="8416542at2"/>
<evidence type="ECO:0000313" key="3">
    <source>
        <dbReference type="Proteomes" id="UP000184749"/>
    </source>
</evidence>
<dbReference type="EMBL" id="CP017105">
    <property type="protein sequence ID" value="APO72544.1"/>
    <property type="molecule type" value="Genomic_DNA"/>
</dbReference>
<proteinExistence type="predicted"/>
<geneLocation type="plasmid" evidence="3">
    <name>prgalie4872d</name>
</geneLocation>
<reference evidence="2 3" key="1">
    <citation type="submission" date="2016-09" db="EMBL/GenBank/DDBJ databases">
        <title>The complete genome sequences of Rhizobium gallicum, symbiovars gallicum and phaseoli, symbionts associated to common bean (Phaseolus vulgaris).</title>
        <authorList>
            <person name="Bustos P."/>
            <person name="Santamaria R.I."/>
            <person name="Perez-Carrascal O.M."/>
            <person name="Juarez S."/>
            <person name="Lozano L."/>
            <person name="Martinez-Flores I."/>
            <person name="Martinez-Romero E."/>
            <person name="Cevallos M."/>
            <person name="Romero D."/>
            <person name="Davila G."/>
            <person name="Gonzalez V."/>
        </authorList>
    </citation>
    <scope>NUCLEOTIDE SEQUENCE [LARGE SCALE GENOMIC DNA]</scope>
    <source>
        <strain evidence="2 3">IE4872</strain>
        <plasmid evidence="3">prgalie4872d</plasmid>
    </source>
</reference>
<organism evidence="2 3">
    <name type="scientific">Rhizobium gallicum</name>
    <dbReference type="NCBI Taxonomy" id="56730"/>
    <lineage>
        <taxon>Bacteria</taxon>
        <taxon>Pseudomonadati</taxon>
        <taxon>Pseudomonadota</taxon>
        <taxon>Alphaproteobacteria</taxon>
        <taxon>Hyphomicrobiales</taxon>
        <taxon>Rhizobiaceae</taxon>
        <taxon>Rhizobium/Agrobacterium group</taxon>
        <taxon>Rhizobium</taxon>
    </lineage>
</organism>
<dbReference type="AlphaFoldDB" id="A0A1L5NXB6"/>
<accession>A0A1L5NXB6</accession>
<dbReference type="Proteomes" id="UP000184749">
    <property type="component" value="Plasmid pRgalIE4872d"/>
</dbReference>
<feature type="signal peptide" evidence="1">
    <location>
        <begin position="1"/>
        <end position="22"/>
    </location>
</feature>
<protein>
    <submittedName>
        <fullName evidence="2">Uncharacterized protein</fullName>
    </submittedName>
</protein>
<feature type="chain" id="PRO_5012408349" evidence="1">
    <location>
        <begin position="23"/>
        <end position="663"/>
    </location>
</feature>
<gene>
    <name evidence="2" type="ORF">IE4872_PD02030</name>
</gene>